<dbReference type="InterPro" id="IPR006127">
    <property type="entry name" value="ZnuA-like"/>
</dbReference>
<evidence type="ECO:0000256" key="2">
    <source>
        <dbReference type="ARBA" id="ARBA00011028"/>
    </source>
</evidence>
<dbReference type="PRINTS" id="PR00691">
    <property type="entry name" value="ADHESINB"/>
</dbReference>
<organism evidence="7 8">
    <name type="scientific">Marivirga lumbricoides</name>
    <dbReference type="NCBI Taxonomy" id="1046115"/>
    <lineage>
        <taxon>Bacteria</taxon>
        <taxon>Pseudomonadati</taxon>
        <taxon>Bacteroidota</taxon>
        <taxon>Cytophagia</taxon>
        <taxon>Cytophagales</taxon>
        <taxon>Marivirgaceae</taxon>
        <taxon>Marivirga</taxon>
    </lineage>
</organism>
<reference evidence="8" key="1">
    <citation type="journal article" date="2019" name="Int. J. Syst. Evol. Microbiol.">
        <title>The Global Catalogue of Microorganisms (GCM) 10K type strain sequencing project: providing services to taxonomists for standard genome sequencing and annotation.</title>
        <authorList>
            <consortium name="The Broad Institute Genomics Platform"/>
            <consortium name="The Broad Institute Genome Sequencing Center for Infectious Disease"/>
            <person name="Wu L."/>
            <person name="Ma J."/>
        </authorList>
    </citation>
    <scope>NUCLEOTIDE SEQUENCE [LARGE SCALE GENOMIC DNA]</scope>
    <source>
        <strain evidence="8">CGMCC 1.10832</strain>
    </source>
</reference>
<protein>
    <submittedName>
        <fullName evidence="7">Manganese transporter</fullName>
    </submittedName>
</protein>
<dbReference type="Proteomes" id="UP000636010">
    <property type="component" value="Unassembled WGS sequence"/>
</dbReference>
<dbReference type="PANTHER" id="PTHR42953">
    <property type="entry name" value="HIGH-AFFINITY ZINC UPTAKE SYSTEM PROTEIN ZNUA-RELATED"/>
    <property type="match status" value="1"/>
</dbReference>
<proteinExistence type="inferred from homology"/>
<keyword evidence="8" id="KW-1185">Reference proteome</keyword>
<evidence type="ECO:0000256" key="4">
    <source>
        <dbReference type="ARBA" id="ARBA00022723"/>
    </source>
</evidence>
<comment type="caution">
    <text evidence="7">The sequence shown here is derived from an EMBL/GenBank/DDBJ whole genome shotgun (WGS) entry which is preliminary data.</text>
</comment>
<evidence type="ECO:0000256" key="3">
    <source>
        <dbReference type="ARBA" id="ARBA00022448"/>
    </source>
</evidence>
<name>A0ABQ1M0G1_9BACT</name>
<sequence length="292" mass="31946">MGSCSKSDEKNNEKLNIVCTTGMIADAVKNIVKNQANVEALMGPGVDPHLYKATHGDLLKLQDADIIVYNGLFLEGKMGDILNKLSKKKNVVAIAENVPSSSLINNSSFQGAHDPHIWFDVSLWNRALAILPDKLSDSDSTKVTAYRQNYKTYSARLDSLHLAVKSKISSIPDSNRILITAHDAFEYFGKAYQMEVRGLQGISTLSEYGLRDVSNLVDFIVKHKIPAIYTETSVSKKAIEAVIEGCRGRGHEVKIGGSLYSDAMGEEGTEEGTYIGMVNANVQKIYKGLTAE</sequence>
<evidence type="ECO:0000256" key="5">
    <source>
        <dbReference type="ARBA" id="ARBA00022729"/>
    </source>
</evidence>
<dbReference type="SUPFAM" id="SSF53807">
    <property type="entry name" value="Helical backbone' metal receptor"/>
    <property type="match status" value="1"/>
</dbReference>
<evidence type="ECO:0000313" key="7">
    <source>
        <dbReference type="EMBL" id="GGC31633.1"/>
    </source>
</evidence>
<dbReference type="PANTHER" id="PTHR42953:SF1">
    <property type="entry name" value="METAL-BINDING PROTEIN HI_0362-RELATED"/>
    <property type="match status" value="1"/>
</dbReference>
<comment type="subcellular location">
    <subcellularLocation>
        <location evidence="1">Cell envelope</location>
    </subcellularLocation>
</comment>
<dbReference type="InterPro" id="IPR006129">
    <property type="entry name" value="AdhesinB"/>
</dbReference>
<evidence type="ECO:0000256" key="6">
    <source>
        <dbReference type="RuleBase" id="RU003512"/>
    </source>
</evidence>
<dbReference type="InterPro" id="IPR006128">
    <property type="entry name" value="Lipoprotein_PsaA-like"/>
</dbReference>
<comment type="similarity">
    <text evidence="2 6">Belongs to the bacterial solute-binding protein 9 family.</text>
</comment>
<dbReference type="EMBL" id="BMEC01000004">
    <property type="protein sequence ID" value="GGC31633.1"/>
    <property type="molecule type" value="Genomic_DNA"/>
</dbReference>
<dbReference type="InterPro" id="IPR050492">
    <property type="entry name" value="Bact_metal-bind_prot9"/>
</dbReference>
<evidence type="ECO:0000256" key="1">
    <source>
        <dbReference type="ARBA" id="ARBA00004196"/>
    </source>
</evidence>
<accession>A0ABQ1M0G1</accession>
<gene>
    <name evidence="7" type="primary">troA</name>
    <name evidence="7" type="ORF">GCM10011506_16360</name>
</gene>
<dbReference type="Pfam" id="PF01297">
    <property type="entry name" value="ZnuA"/>
    <property type="match status" value="1"/>
</dbReference>
<dbReference type="PRINTS" id="PR00690">
    <property type="entry name" value="ADHESNFAMILY"/>
</dbReference>
<keyword evidence="5" id="KW-0732">Signal</keyword>
<keyword evidence="3 6" id="KW-0813">Transport</keyword>
<keyword evidence="4" id="KW-0479">Metal-binding</keyword>
<evidence type="ECO:0000313" key="8">
    <source>
        <dbReference type="Proteomes" id="UP000636010"/>
    </source>
</evidence>
<dbReference type="Gene3D" id="3.40.50.1980">
    <property type="entry name" value="Nitrogenase molybdenum iron protein domain"/>
    <property type="match status" value="2"/>
</dbReference>